<protein>
    <recommendedName>
        <fullName evidence="6">ATP-dependent Clp protease proteolytic subunit</fullName>
    </recommendedName>
</protein>
<proteinExistence type="inferred from homology"/>
<dbReference type="Proteomes" id="UP000231450">
    <property type="component" value="Unassembled WGS sequence"/>
</dbReference>
<dbReference type="AlphaFoldDB" id="A0A2M8KF55"/>
<dbReference type="PRINTS" id="PR00127">
    <property type="entry name" value="CLPPROTEASEP"/>
</dbReference>
<keyword evidence="3" id="KW-0645">Protease</keyword>
<organism evidence="7 8">
    <name type="scientific">Candidatus Portnoybacteria bacterium CG10_big_fil_rev_8_21_14_0_10_36_7</name>
    <dbReference type="NCBI Taxonomy" id="1974812"/>
    <lineage>
        <taxon>Bacteria</taxon>
        <taxon>Candidatus Portnoyibacteriota</taxon>
    </lineage>
</organism>
<keyword evidence="2" id="KW-0963">Cytoplasm</keyword>
<evidence type="ECO:0000313" key="7">
    <source>
        <dbReference type="EMBL" id="PJE58545.1"/>
    </source>
</evidence>
<gene>
    <name evidence="7" type="ORF">COU81_00180</name>
</gene>
<evidence type="ECO:0000256" key="4">
    <source>
        <dbReference type="ARBA" id="ARBA00022801"/>
    </source>
</evidence>
<comment type="caution">
    <text evidence="7">The sequence shown here is derived from an EMBL/GenBank/DDBJ whole genome shotgun (WGS) entry which is preliminary data.</text>
</comment>
<keyword evidence="5" id="KW-0720">Serine protease</keyword>
<dbReference type="SUPFAM" id="SSF52096">
    <property type="entry name" value="ClpP/crotonase"/>
    <property type="match status" value="1"/>
</dbReference>
<dbReference type="Gene3D" id="3.90.226.10">
    <property type="entry name" value="2-enoyl-CoA Hydratase, Chain A, domain 1"/>
    <property type="match status" value="1"/>
</dbReference>
<evidence type="ECO:0000313" key="8">
    <source>
        <dbReference type="Proteomes" id="UP000231450"/>
    </source>
</evidence>
<dbReference type="GO" id="GO:0004176">
    <property type="term" value="F:ATP-dependent peptidase activity"/>
    <property type="evidence" value="ECO:0007669"/>
    <property type="project" value="InterPro"/>
</dbReference>
<dbReference type="PANTHER" id="PTHR10381">
    <property type="entry name" value="ATP-DEPENDENT CLP PROTEASE PROTEOLYTIC SUBUNIT"/>
    <property type="match status" value="1"/>
</dbReference>
<dbReference type="InterPro" id="IPR023562">
    <property type="entry name" value="ClpP/TepA"/>
</dbReference>
<accession>A0A2M8KF55</accession>
<dbReference type="PANTHER" id="PTHR10381:SF70">
    <property type="entry name" value="ATP-DEPENDENT CLP PROTEASE PROTEOLYTIC SUBUNIT"/>
    <property type="match status" value="1"/>
</dbReference>
<dbReference type="InterPro" id="IPR029045">
    <property type="entry name" value="ClpP/crotonase-like_dom_sf"/>
</dbReference>
<dbReference type="GO" id="GO:0004252">
    <property type="term" value="F:serine-type endopeptidase activity"/>
    <property type="evidence" value="ECO:0007669"/>
    <property type="project" value="InterPro"/>
</dbReference>
<dbReference type="GO" id="GO:0006515">
    <property type="term" value="P:protein quality control for misfolded or incompletely synthesized proteins"/>
    <property type="evidence" value="ECO:0007669"/>
    <property type="project" value="TreeGrafter"/>
</dbReference>
<dbReference type="EMBL" id="PFDW01000005">
    <property type="protein sequence ID" value="PJE58545.1"/>
    <property type="molecule type" value="Genomic_DNA"/>
</dbReference>
<evidence type="ECO:0000256" key="6">
    <source>
        <dbReference type="RuleBase" id="RU003567"/>
    </source>
</evidence>
<reference evidence="8" key="1">
    <citation type="submission" date="2017-09" db="EMBL/GenBank/DDBJ databases">
        <title>Depth-based differentiation of microbial function through sediment-hosted aquifers and enrichment of novel symbionts in the deep terrestrial subsurface.</title>
        <authorList>
            <person name="Probst A.J."/>
            <person name="Ladd B."/>
            <person name="Jarett J.K."/>
            <person name="Geller-Mcgrath D.E."/>
            <person name="Sieber C.M.K."/>
            <person name="Emerson J.B."/>
            <person name="Anantharaman K."/>
            <person name="Thomas B.C."/>
            <person name="Malmstrom R."/>
            <person name="Stieglmeier M."/>
            <person name="Klingl A."/>
            <person name="Woyke T."/>
            <person name="Ryan C.M."/>
            <person name="Banfield J.F."/>
        </authorList>
    </citation>
    <scope>NUCLEOTIDE SEQUENCE [LARGE SCALE GENOMIC DNA]</scope>
</reference>
<evidence type="ECO:0000256" key="1">
    <source>
        <dbReference type="ARBA" id="ARBA00007039"/>
    </source>
</evidence>
<sequence length="182" mass="20381">MWKYEHIDETRQQLLSKGIIDLSGDIDEDMAMYIRESLMILATKGNPDIKIIITSNGGNVGVGLAIYDMLRIYPGRVTGEAKSFCRSMATVILQACDHRMASANSKIKIHNVLVKDLSLSVLRNPQKITKLIASLEADQKIINNIYSLRTGRSLKKITRESDKDIIMTAQEALEFGLIDEII</sequence>
<dbReference type="Pfam" id="PF00574">
    <property type="entry name" value="CLP_protease"/>
    <property type="match status" value="1"/>
</dbReference>
<keyword evidence="4" id="KW-0378">Hydrolase</keyword>
<name>A0A2M8KF55_9BACT</name>
<comment type="similarity">
    <text evidence="1 6">Belongs to the peptidase S14 family.</text>
</comment>
<evidence type="ECO:0000256" key="3">
    <source>
        <dbReference type="ARBA" id="ARBA00022670"/>
    </source>
</evidence>
<dbReference type="GO" id="GO:0051117">
    <property type="term" value="F:ATPase binding"/>
    <property type="evidence" value="ECO:0007669"/>
    <property type="project" value="TreeGrafter"/>
</dbReference>
<dbReference type="GO" id="GO:0009368">
    <property type="term" value="C:endopeptidase Clp complex"/>
    <property type="evidence" value="ECO:0007669"/>
    <property type="project" value="TreeGrafter"/>
</dbReference>
<dbReference type="InterPro" id="IPR001907">
    <property type="entry name" value="ClpP"/>
</dbReference>
<evidence type="ECO:0000256" key="2">
    <source>
        <dbReference type="ARBA" id="ARBA00022490"/>
    </source>
</evidence>
<evidence type="ECO:0000256" key="5">
    <source>
        <dbReference type="ARBA" id="ARBA00022825"/>
    </source>
</evidence>